<dbReference type="PANTHER" id="PTHR23308">
    <property type="entry name" value="NUCLEAR INHIBITOR OF PROTEIN PHOSPHATASE-1"/>
    <property type="match status" value="1"/>
</dbReference>
<keyword evidence="4" id="KW-1185">Reference proteome</keyword>
<name>A0A1I2R8M1_9FIRM</name>
<gene>
    <name evidence="3" type="ORF">SAMN05660649_01443</name>
</gene>
<dbReference type="AlphaFoldDB" id="A0A1I2R8M1"/>
<evidence type="ECO:0000313" key="3">
    <source>
        <dbReference type="EMBL" id="SFG36800.1"/>
    </source>
</evidence>
<protein>
    <submittedName>
        <fullName evidence="3">FHA domain-containing protein</fullName>
    </submittedName>
</protein>
<proteinExistence type="predicted"/>
<dbReference type="Proteomes" id="UP000199337">
    <property type="component" value="Unassembled WGS sequence"/>
</dbReference>
<keyword evidence="1" id="KW-0812">Transmembrane</keyword>
<dbReference type="InterPro" id="IPR000253">
    <property type="entry name" value="FHA_dom"/>
</dbReference>
<dbReference type="Gene3D" id="2.60.200.20">
    <property type="match status" value="1"/>
</dbReference>
<keyword evidence="1" id="KW-1133">Transmembrane helix</keyword>
<feature type="transmembrane region" description="Helical" evidence="1">
    <location>
        <begin position="6"/>
        <end position="29"/>
    </location>
</feature>
<keyword evidence="1" id="KW-0472">Membrane</keyword>
<sequence length="165" mass="18625">MLEILIFVLRTVFQVLIYAFIFVVIIYVVKDLRGTGQTVKARQGLQKFNRGQCYLKVDYAPEDSGLAGSEFPLGAETIMGRDPKSEIVLPEKVISSNHAKIYFDHGQYWLEDLGSTNGTLLNGLPLSEPAVLANGDRIKIGDYIFRLVRWKYEVESDHRMRPGAS</sequence>
<dbReference type="CDD" id="cd00060">
    <property type="entry name" value="FHA"/>
    <property type="match status" value="1"/>
</dbReference>
<evidence type="ECO:0000313" key="4">
    <source>
        <dbReference type="Proteomes" id="UP000199337"/>
    </source>
</evidence>
<dbReference type="InterPro" id="IPR008984">
    <property type="entry name" value="SMAD_FHA_dom_sf"/>
</dbReference>
<evidence type="ECO:0000259" key="2">
    <source>
        <dbReference type="PROSITE" id="PS50006"/>
    </source>
</evidence>
<evidence type="ECO:0000256" key="1">
    <source>
        <dbReference type="SAM" id="Phobius"/>
    </source>
</evidence>
<dbReference type="SUPFAM" id="SSF49879">
    <property type="entry name" value="SMAD/FHA domain"/>
    <property type="match status" value="1"/>
</dbReference>
<feature type="domain" description="FHA" evidence="2">
    <location>
        <begin position="77"/>
        <end position="126"/>
    </location>
</feature>
<dbReference type="PROSITE" id="PS50006">
    <property type="entry name" value="FHA_DOMAIN"/>
    <property type="match status" value="1"/>
</dbReference>
<accession>A0A1I2R8M1</accession>
<dbReference type="EMBL" id="FOOX01000004">
    <property type="protein sequence ID" value="SFG36800.1"/>
    <property type="molecule type" value="Genomic_DNA"/>
</dbReference>
<organism evidence="3 4">
    <name type="scientific">Desulfotruncus arcticus DSM 17038</name>
    <dbReference type="NCBI Taxonomy" id="1121424"/>
    <lineage>
        <taxon>Bacteria</taxon>
        <taxon>Bacillati</taxon>
        <taxon>Bacillota</taxon>
        <taxon>Clostridia</taxon>
        <taxon>Eubacteriales</taxon>
        <taxon>Desulfallaceae</taxon>
        <taxon>Desulfotruncus</taxon>
    </lineage>
</organism>
<dbReference type="Pfam" id="PF00498">
    <property type="entry name" value="FHA"/>
    <property type="match status" value="1"/>
</dbReference>
<dbReference type="InterPro" id="IPR050923">
    <property type="entry name" value="Cell_Proc_Reg/RNA_Proc"/>
</dbReference>
<reference evidence="4" key="1">
    <citation type="submission" date="2016-10" db="EMBL/GenBank/DDBJ databases">
        <authorList>
            <person name="Varghese N."/>
            <person name="Submissions S."/>
        </authorList>
    </citation>
    <scope>NUCLEOTIDE SEQUENCE [LARGE SCALE GENOMIC DNA]</scope>
    <source>
        <strain evidence="4">DSM 17038</strain>
    </source>
</reference>
<dbReference type="STRING" id="341036.SAMN05660649_01443"/>
<dbReference type="SMART" id="SM00240">
    <property type="entry name" value="FHA"/>
    <property type="match status" value="1"/>
</dbReference>